<evidence type="ECO:0000256" key="9">
    <source>
        <dbReference type="SAM" id="Phobius"/>
    </source>
</evidence>
<evidence type="ECO:0000256" key="4">
    <source>
        <dbReference type="ARBA" id="ARBA00022692"/>
    </source>
</evidence>
<evidence type="ECO:0000256" key="5">
    <source>
        <dbReference type="ARBA" id="ARBA00022970"/>
    </source>
</evidence>
<feature type="transmembrane region" description="Helical" evidence="9">
    <location>
        <begin position="92"/>
        <end position="115"/>
    </location>
</feature>
<dbReference type="CDD" id="cd06581">
    <property type="entry name" value="TM_PBP1_LivM_like"/>
    <property type="match status" value="1"/>
</dbReference>
<dbReference type="PANTHER" id="PTHR11795">
    <property type="entry name" value="BRANCHED-CHAIN AMINO ACID TRANSPORT SYSTEM PERMEASE PROTEIN LIVH"/>
    <property type="match status" value="1"/>
</dbReference>
<evidence type="ECO:0000256" key="7">
    <source>
        <dbReference type="ARBA" id="ARBA00023136"/>
    </source>
</evidence>
<feature type="transmembrane region" description="Helical" evidence="9">
    <location>
        <begin position="59"/>
        <end position="80"/>
    </location>
</feature>
<comment type="similarity">
    <text evidence="8">Belongs to the binding-protein-dependent transport system permease family. LivHM subfamily.</text>
</comment>
<dbReference type="Pfam" id="PF02653">
    <property type="entry name" value="BPD_transp_2"/>
    <property type="match status" value="2"/>
</dbReference>
<keyword evidence="5" id="KW-0029">Amino-acid transport</keyword>
<keyword evidence="4 9" id="KW-0812">Transmembrane</keyword>
<feature type="transmembrane region" description="Helical" evidence="9">
    <location>
        <begin position="34"/>
        <end position="53"/>
    </location>
</feature>
<keyword evidence="7 9" id="KW-0472">Membrane</keyword>
<comment type="subcellular location">
    <subcellularLocation>
        <location evidence="1">Cell membrane</location>
        <topology evidence="1">Multi-pass membrane protein</topology>
    </subcellularLocation>
</comment>
<dbReference type="InterPro" id="IPR001851">
    <property type="entry name" value="ABC_transp_permease"/>
</dbReference>
<dbReference type="GO" id="GO:0006865">
    <property type="term" value="P:amino acid transport"/>
    <property type="evidence" value="ECO:0007669"/>
    <property type="project" value="UniProtKB-KW"/>
</dbReference>
<dbReference type="OrthoDB" id="3572933at2"/>
<dbReference type="AlphaFoldDB" id="A0A1G7Z6P1"/>
<dbReference type="InterPro" id="IPR052157">
    <property type="entry name" value="BCAA_transport_permease"/>
</dbReference>
<feature type="transmembrane region" description="Helical" evidence="9">
    <location>
        <begin position="331"/>
        <end position="350"/>
    </location>
</feature>
<dbReference type="GO" id="GO:0005886">
    <property type="term" value="C:plasma membrane"/>
    <property type="evidence" value="ECO:0007669"/>
    <property type="project" value="UniProtKB-SubCell"/>
</dbReference>
<feature type="transmembrane region" description="Helical" evidence="9">
    <location>
        <begin position="498"/>
        <end position="516"/>
    </location>
</feature>
<feature type="transmembrane region" description="Helical" evidence="9">
    <location>
        <begin position="6"/>
        <end position="27"/>
    </location>
</feature>
<keyword evidence="6 9" id="KW-1133">Transmembrane helix</keyword>
<feature type="transmembrane region" description="Helical" evidence="9">
    <location>
        <begin position="143"/>
        <end position="160"/>
    </location>
</feature>
<evidence type="ECO:0000256" key="1">
    <source>
        <dbReference type="ARBA" id="ARBA00004651"/>
    </source>
</evidence>
<feature type="transmembrane region" description="Helical" evidence="9">
    <location>
        <begin position="240"/>
        <end position="259"/>
    </location>
</feature>
<dbReference type="EMBL" id="FNCC01000015">
    <property type="protein sequence ID" value="SDH04378.1"/>
    <property type="molecule type" value="Genomic_DNA"/>
</dbReference>
<dbReference type="Proteomes" id="UP000199623">
    <property type="component" value="Unassembled WGS sequence"/>
</dbReference>
<protein>
    <submittedName>
        <fullName evidence="10">Branched-chain amino acid transport system permease protein</fullName>
    </submittedName>
</protein>
<organism evidence="10 11">
    <name type="scientific">Lentzea fradiae</name>
    <dbReference type="NCBI Taxonomy" id="200378"/>
    <lineage>
        <taxon>Bacteria</taxon>
        <taxon>Bacillati</taxon>
        <taxon>Actinomycetota</taxon>
        <taxon>Actinomycetes</taxon>
        <taxon>Pseudonocardiales</taxon>
        <taxon>Pseudonocardiaceae</taxon>
        <taxon>Lentzea</taxon>
    </lineage>
</organism>
<feature type="transmembrane region" description="Helical" evidence="9">
    <location>
        <begin position="216"/>
        <end position="233"/>
    </location>
</feature>
<name>A0A1G7Z6P1_9PSEU</name>
<evidence type="ECO:0000256" key="8">
    <source>
        <dbReference type="ARBA" id="ARBA00037998"/>
    </source>
</evidence>
<feature type="transmembrane region" description="Helical" evidence="9">
    <location>
        <begin position="381"/>
        <end position="402"/>
    </location>
</feature>
<keyword evidence="2" id="KW-0813">Transport</keyword>
<dbReference type="RefSeq" id="WP_090055544.1">
    <property type="nucleotide sequence ID" value="NZ_FNCC01000015.1"/>
</dbReference>
<dbReference type="GO" id="GO:0015658">
    <property type="term" value="F:branched-chain amino acid transmembrane transporter activity"/>
    <property type="evidence" value="ECO:0007669"/>
    <property type="project" value="InterPro"/>
</dbReference>
<feature type="transmembrane region" description="Helical" evidence="9">
    <location>
        <begin position="536"/>
        <end position="560"/>
    </location>
</feature>
<gene>
    <name evidence="10" type="ORF">SAMN05216553_11514</name>
</gene>
<keyword evidence="3" id="KW-1003">Cell membrane</keyword>
<accession>A0A1G7Z6P1</accession>
<feature type="transmembrane region" description="Helical" evidence="9">
    <location>
        <begin position="447"/>
        <end position="467"/>
    </location>
</feature>
<feature type="transmembrane region" description="Helical" evidence="9">
    <location>
        <begin position="265"/>
        <end position="284"/>
    </location>
</feature>
<dbReference type="InterPro" id="IPR043428">
    <property type="entry name" value="LivM-like"/>
</dbReference>
<keyword evidence="11" id="KW-1185">Reference proteome</keyword>
<dbReference type="CDD" id="cd06582">
    <property type="entry name" value="TM_PBP1_LivH_like"/>
    <property type="match status" value="1"/>
</dbReference>
<evidence type="ECO:0000313" key="11">
    <source>
        <dbReference type="Proteomes" id="UP000199623"/>
    </source>
</evidence>
<reference evidence="11" key="1">
    <citation type="submission" date="2016-10" db="EMBL/GenBank/DDBJ databases">
        <authorList>
            <person name="Varghese N."/>
            <person name="Submissions S."/>
        </authorList>
    </citation>
    <scope>NUCLEOTIDE SEQUENCE [LARGE SCALE GENOMIC DNA]</scope>
    <source>
        <strain evidence="11">CGMCC 4.3506</strain>
    </source>
</reference>
<dbReference type="PANTHER" id="PTHR11795:SF450">
    <property type="entry name" value="ABC TRANSPORTER PERMEASE PROTEIN"/>
    <property type="match status" value="1"/>
</dbReference>
<evidence type="ECO:0000256" key="2">
    <source>
        <dbReference type="ARBA" id="ARBA00022448"/>
    </source>
</evidence>
<dbReference type="STRING" id="200378.SAMN05216553_11514"/>
<evidence type="ECO:0000256" key="6">
    <source>
        <dbReference type="ARBA" id="ARBA00022989"/>
    </source>
</evidence>
<evidence type="ECO:0000256" key="3">
    <source>
        <dbReference type="ARBA" id="ARBA00022475"/>
    </source>
</evidence>
<feature type="transmembrane region" description="Helical" evidence="9">
    <location>
        <begin position="567"/>
        <end position="586"/>
    </location>
</feature>
<feature type="transmembrane region" description="Helical" evidence="9">
    <location>
        <begin position="305"/>
        <end position="325"/>
    </location>
</feature>
<feature type="transmembrane region" description="Helical" evidence="9">
    <location>
        <begin position="191"/>
        <end position="210"/>
    </location>
</feature>
<sequence>MTALLAYTIFGLVTGGAYAVVAGGLVLTYSTSKVFNVGHGAIGMVMAFLYWELAENRGLPQWVASLLVVGVAAPLFGLLVERFVMRRLAGAPVGVTLVAGVGVLVGLIGVAQVVWPPQARPVRPFLDHLGVHIGGSYVSGHDLVTLACAVLVAGGLYVLLNRTRTGLAMRACVDAPELASLYGTRPHRLSALSWAIGSALAALGGILLTPVVQLDYVTMTLLVITAYTAALVGRLRSLPWTFVGALGLGLVQSYAVAYLPSSPGWIAFRAAIPALLLFVVLLAMPQSPLRIGGVRGSRGVAVPNGLATGVGAGLFLGVAVALALLVGPVVAGQLALGLVFGIVVLSMVLLTGYGGVVSLGQFTFVGVGAVTVARFGSVSPLTLLAGALVAAVVGAVIALTVLRVSGLYLALATLGFAQLMDKLVLQSPIAFGVRGSVQVPRLVESPAAQLLLAAVVFALVGIGVLAVRRGRLGRRMIAVKDSSAACATLGVNVRWVRVGVFALSAGIAGLAGGLFAQLRETVAASDFQLFNNLPLLLFAVIAGVTSVSGALLGGMLLMLLPVLQSGFPAFAGVAVVLLGVAAAGLSRDPNGLVSWLFRAWAWRRA</sequence>
<proteinExistence type="inferred from homology"/>
<evidence type="ECO:0000313" key="10">
    <source>
        <dbReference type="EMBL" id="SDH04378.1"/>
    </source>
</evidence>